<protein>
    <submittedName>
        <fullName evidence="1">Uncharacterized protein</fullName>
    </submittedName>
</protein>
<dbReference type="Proteomes" id="UP000005940">
    <property type="component" value="Chromosome"/>
</dbReference>
<keyword evidence="2" id="KW-1185">Reference proteome</keyword>
<organism evidence="1 2">
    <name type="scientific">Streptomyces tsukubensis (strain DSM 42081 / NBRC 108919 / NRRL 18488 / 9993)</name>
    <dbReference type="NCBI Taxonomy" id="1114943"/>
    <lineage>
        <taxon>Bacteria</taxon>
        <taxon>Bacillati</taxon>
        <taxon>Actinomycetota</taxon>
        <taxon>Actinomycetes</taxon>
        <taxon>Kitasatosporales</taxon>
        <taxon>Streptomycetaceae</taxon>
        <taxon>Streptomyces</taxon>
    </lineage>
</organism>
<evidence type="ECO:0000313" key="1">
    <source>
        <dbReference type="EMBL" id="QKM71640.1"/>
    </source>
</evidence>
<proteinExistence type="predicted"/>
<dbReference type="EMBL" id="CP029159">
    <property type="protein sequence ID" value="QKM71640.1"/>
    <property type="molecule type" value="Genomic_DNA"/>
</dbReference>
<gene>
    <name evidence="1" type="ORF">STSU_015815</name>
</gene>
<name>A0A7G3US06_STRT9</name>
<reference evidence="1 2" key="1">
    <citation type="journal article" date="2012" name="J. Bacteriol.">
        <title>Draft genome of Streptomyces tsukubaensis NRRL 18488, the producer of the clinically important immunosuppressant tacrolimus (FK506).</title>
        <authorList>
            <person name="Barreiro C."/>
            <person name="Prieto C."/>
            <person name="Sola-Landa A."/>
            <person name="Solera E."/>
            <person name="Martinez-Castro M."/>
            <person name="Perez-Redondo R."/>
            <person name="Garcia-Estrada C."/>
            <person name="Aparicio J.F."/>
            <person name="Fernandez-Martinez L.T."/>
            <person name="Santos-Aberturas J."/>
            <person name="Salehi-Najafabadi Z."/>
            <person name="Rodriguez-Garcia A."/>
            <person name="Tauch A."/>
            <person name="Martin J.F."/>
        </authorList>
    </citation>
    <scope>NUCLEOTIDE SEQUENCE [LARGE SCALE GENOMIC DNA]</scope>
    <source>
        <strain evidence="2">DSM 42081 / NBRC 108919 / NRRL 18488 / 9993</strain>
    </source>
</reference>
<dbReference type="AlphaFoldDB" id="A0A7G3US06"/>
<evidence type="ECO:0000313" key="2">
    <source>
        <dbReference type="Proteomes" id="UP000005940"/>
    </source>
</evidence>
<accession>A0A7G3US06</accession>
<sequence>MNVRLGPLTALRRSGSDPLRAGGGAVGTLGDFWQWACSDLVGNTMRGVLAEYIVGTALGSVDGTRVEWDTVDIRSPEGCRVEVKSAAFLQSWAQKALSKISFSIAPSTGWDATTGTMSPEVLRRSDAYVFCLLHHQDKQSLDPLDLTQWTFYVLPTRVLDERCPTQKTISLAGLQRLEPVQTGFSGLAEAMAGCGWRPSPTPSVPRSRLQADA</sequence>
<dbReference type="RefSeq" id="WP_040915285.1">
    <property type="nucleotide sequence ID" value="NZ_CP029159.1"/>
</dbReference>